<dbReference type="InterPro" id="IPR050245">
    <property type="entry name" value="PrsA_foldase"/>
</dbReference>
<dbReference type="Gene3D" id="1.10.4030.10">
    <property type="entry name" value="Porin chaperone SurA, peptide-binding domain"/>
    <property type="match status" value="1"/>
</dbReference>
<dbReference type="Proteomes" id="UP000677668">
    <property type="component" value="Chromosome 1"/>
</dbReference>
<name>A0ABX8AYH2_9BACT</name>
<dbReference type="PANTHER" id="PTHR47245">
    <property type="entry name" value="PEPTIDYLPROLYL ISOMERASE"/>
    <property type="match status" value="1"/>
</dbReference>
<organism evidence="2 3">
    <name type="scientific">Chloracidobacterium sp. N</name>
    <dbReference type="NCBI Taxonomy" id="2821540"/>
    <lineage>
        <taxon>Bacteria</taxon>
        <taxon>Pseudomonadati</taxon>
        <taxon>Acidobacteriota</taxon>
        <taxon>Terriglobia</taxon>
        <taxon>Terriglobales</taxon>
        <taxon>Acidobacteriaceae</taxon>
        <taxon>Chloracidobacterium</taxon>
        <taxon>Chloracidobacterium aggregatum</taxon>
    </lineage>
</organism>
<proteinExistence type="predicted"/>
<sequence length="276" mass="30988">MGRHRQGRTGIWWRRWWQAGRLGGRAGWLWLVSLWFVALWFAAGGAVGYAQSPGSNGREFLADRMVATVNGDIITQSDLVWFLAFDPDVNLVSISEADLQRVLTAKIDLLLLAQEAARFPLANLTAEEVAAAKQRLIKRFPSEAAFRERLESVGLDAETFERLIRERLQVEKYISFRFQTFVLVTDDDVLEYYATRVRPALAASGTVTPETPNDEQRALITEILSRERAEREQRQWLEAARRRADLVPIAPYARAVIGGQESRGAATPEAGPPPAP</sequence>
<evidence type="ECO:0000313" key="3">
    <source>
        <dbReference type="Proteomes" id="UP000677668"/>
    </source>
</evidence>
<keyword evidence="1" id="KW-1133">Transmembrane helix</keyword>
<keyword evidence="1" id="KW-0472">Membrane</keyword>
<feature type="transmembrane region" description="Helical" evidence="1">
    <location>
        <begin position="28"/>
        <end position="50"/>
    </location>
</feature>
<gene>
    <name evidence="2" type="ORF">J8C05_10400</name>
</gene>
<evidence type="ECO:0000313" key="2">
    <source>
        <dbReference type="EMBL" id="QUV93762.1"/>
    </source>
</evidence>
<keyword evidence="1" id="KW-0812">Transmembrane</keyword>
<reference evidence="2 3" key="1">
    <citation type="submission" date="2021-03" db="EMBL/GenBank/DDBJ databases">
        <title>Genomic and phenotypic characterization of Chloracidobacterium isolates provides evidence for multiple species.</title>
        <authorList>
            <person name="Saini M.K."/>
            <person name="Costas A.M.G."/>
            <person name="Tank M."/>
            <person name="Bryant D.A."/>
        </authorList>
    </citation>
    <scope>NUCLEOTIDE SEQUENCE [LARGE SCALE GENOMIC DNA]</scope>
    <source>
        <strain evidence="2 3">N</strain>
    </source>
</reference>
<dbReference type="SUPFAM" id="SSF109998">
    <property type="entry name" value="Triger factor/SurA peptide-binding domain-like"/>
    <property type="match status" value="1"/>
</dbReference>
<evidence type="ECO:0000256" key="1">
    <source>
        <dbReference type="SAM" id="Phobius"/>
    </source>
</evidence>
<dbReference type="PANTHER" id="PTHR47245:SF2">
    <property type="entry name" value="PEPTIDYL-PROLYL CIS-TRANS ISOMERASE HP_0175-RELATED"/>
    <property type="match status" value="1"/>
</dbReference>
<dbReference type="EMBL" id="CP072642">
    <property type="protein sequence ID" value="QUV93762.1"/>
    <property type="molecule type" value="Genomic_DNA"/>
</dbReference>
<accession>A0ABX8AYH2</accession>
<protein>
    <submittedName>
        <fullName evidence="2">Uncharacterized protein</fullName>
    </submittedName>
</protein>
<dbReference type="InterPro" id="IPR027304">
    <property type="entry name" value="Trigger_fact/SurA_dom_sf"/>
</dbReference>
<keyword evidence="3" id="KW-1185">Reference proteome</keyword>
<dbReference type="RefSeq" id="WP_211422112.1">
    <property type="nucleotide sequence ID" value="NZ_CP072642.1"/>
</dbReference>